<dbReference type="EMBL" id="WHJG01000011">
    <property type="protein sequence ID" value="NHZ80229.1"/>
    <property type="molecule type" value="Genomic_DNA"/>
</dbReference>
<comment type="caution">
    <text evidence="2">The sequence shown here is derived from an EMBL/GenBank/DDBJ whole genome shotgun (WGS) entry which is preliminary data.</text>
</comment>
<dbReference type="RefSeq" id="WP_167087182.1">
    <property type="nucleotide sequence ID" value="NZ_WHJG01000011.1"/>
</dbReference>
<proteinExistence type="predicted"/>
<sequence>MKSALAILAICAGLSALAASAAVPSQAVRASALLRMEANAPNVERVRAAVRTAVSEDEQIHQIHLLGGLHTRSNASGMNDAIVGELRALAASPSRRIARSATFPLALAVGAEEAIEILMRARRSGRMDGEEVAGELARALRFVPRDRQLRYVQLIAAEPSRYAVDVMVSSFDKRLLDPMLPETRHAIGELLRHARVDFPQAIGSFGAGDAFRYAGWLHASALTAQSVSGRPYADSVLAQLDDPQLDPRKIIAYLGMPEGQALMASVGRRAPFAGAVRRADAYAHALPGSLHVKKLVDVIVEAWLKLPA</sequence>
<keyword evidence="1" id="KW-0732">Signal</keyword>
<dbReference type="Proteomes" id="UP000621455">
    <property type="component" value="Unassembled WGS sequence"/>
</dbReference>
<accession>A0ABX0N4N9</accession>
<organism evidence="2 3">
    <name type="scientific">Massilia frigida</name>
    <dbReference type="NCBI Taxonomy" id="2609281"/>
    <lineage>
        <taxon>Bacteria</taxon>
        <taxon>Pseudomonadati</taxon>
        <taxon>Pseudomonadota</taxon>
        <taxon>Betaproteobacteria</taxon>
        <taxon>Burkholderiales</taxon>
        <taxon>Oxalobacteraceae</taxon>
        <taxon>Telluria group</taxon>
        <taxon>Massilia</taxon>
    </lineage>
</organism>
<feature type="chain" id="PRO_5046246147" description="DUF2059 domain-containing protein" evidence="1">
    <location>
        <begin position="22"/>
        <end position="308"/>
    </location>
</feature>
<evidence type="ECO:0008006" key="4">
    <source>
        <dbReference type="Google" id="ProtNLM"/>
    </source>
</evidence>
<gene>
    <name evidence="2" type="ORF">F2P44_13240</name>
</gene>
<evidence type="ECO:0000313" key="2">
    <source>
        <dbReference type="EMBL" id="NHZ80229.1"/>
    </source>
</evidence>
<name>A0ABX0N4N9_9BURK</name>
<protein>
    <recommendedName>
        <fullName evidence="4">DUF2059 domain-containing protein</fullName>
    </recommendedName>
</protein>
<keyword evidence="3" id="KW-1185">Reference proteome</keyword>
<feature type="signal peptide" evidence="1">
    <location>
        <begin position="1"/>
        <end position="21"/>
    </location>
</feature>
<evidence type="ECO:0000256" key="1">
    <source>
        <dbReference type="SAM" id="SignalP"/>
    </source>
</evidence>
<evidence type="ECO:0000313" key="3">
    <source>
        <dbReference type="Proteomes" id="UP000621455"/>
    </source>
</evidence>
<reference evidence="2 3" key="1">
    <citation type="submission" date="2019-10" db="EMBL/GenBank/DDBJ databases">
        <title>Taxonomy of Antarctic Massilia spp.: description of Massilia rubra sp. nov., Massilia aquatica sp. nov., Massilia mucilaginosa sp. nov., Massilia frigida sp. nov. isolated from streams, lakes and regoliths.</title>
        <authorList>
            <person name="Holochova P."/>
            <person name="Sedlacek I."/>
            <person name="Kralova S."/>
            <person name="Maslanova I."/>
            <person name="Busse H.-J."/>
            <person name="Stankova E."/>
            <person name="Vrbovska V."/>
            <person name="Kovarovic V."/>
            <person name="Bartak M."/>
            <person name="Svec P."/>
            <person name="Pantucek R."/>
        </authorList>
    </citation>
    <scope>NUCLEOTIDE SEQUENCE [LARGE SCALE GENOMIC DNA]</scope>
    <source>
        <strain evidence="2 3">CCM 8695</strain>
    </source>
</reference>